<dbReference type="OrthoDB" id="5195580at2"/>
<dbReference type="SUPFAM" id="SSF47240">
    <property type="entry name" value="Ferritin-like"/>
    <property type="match status" value="1"/>
</dbReference>
<dbReference type="Pfam" id="PF14530">
    <property type="entry name" value="DUF4439"/>
    <property type="match status" value="1"/>
</dbReference>
<dbReference type="Gene3D" id="1.20.1260.10">
    <property type="match status" value="1"/>
</dbReference>
<evidence type="ECO:0000313" key="3">
    <source>
        <dbReference type="Proteomes" id="UP000246018"/>
    </source>
</evidence>
<proteinExistence type="predicted"/>
<feature type="domain" description="DUF4439" evidence="1">
    <location>
        <begin position="6"/>
        <end position="140"/>
    </location>
</feature>
<keyword evidence="3" id="KW-1185">Reference proteome</keyword>
<organism evidence="2 3">
    <name type="scientific">Nocardioides gansuensis</name>
    <dbReference type="NCBI Taxonomy" id="2138300"/>
    <lineage>
        <taxon>Bacteria</taxon>
        <taxon>Bacillati</taxon>
        <taxon>Actinomycetota</taxon>
        <taxon>Actinomycetes</taxon>
        <taxon>Propionibacteriales</taxon>
        <taxon>Nocardioidaceae</taxon>
        <taxon>Nocardioides</taxon>
    </lineage>
</organism>
<comment type="caution">
    <text evidence="2">The sequence shown here is derived from an EMBL/GenBank/DDBJ whole genome shotgun (WGS) entry which is preliminary data.</text>
</comment>
<dbReference type="Proteomes" id="UP000246018">
    <property type="component" value="Unassembled WGS sequence"/>
</dbReference>
<protein>
    <submittedName>
        <fullName evidence="2">DUF4439 domain-containing protein</fullName>
    </submittedName>
</protein>
<reference evidence="2 3" key="1">
    <citation type="submission" date="2018-04" db="EMBL/GenBank/DDBJ databases">
        <title>Genome of Nocardioides gansuensis WSJ-1.</title>
        <authorList>
            <person name="Wu S."/>
            <person name="Wang G."/>
        </authorList>
    </citation>
    <scope>NUCLEOTIDE SEQUENCE [LARGE SCALE GENOMIC DNA]</scope>
    <source>
        <strain evidence="2 3">WSJ-1</strain>
    </source>
</reference>
<evidence type="ECO:0000259" key="1">
    <source>
        <dbReference type="Pfam" id="PF14530"/>
    </source>
</evidence>
<dbReference type="CDD" id="cd00657">
    <property type="entry name" value="Ferritin_like"/>
    <property type="match status" value="1"/>
</dbReference>
<dbReference type="InterPro" id="IPR012347">
    <property type="entry name" value="Ferritin-like"/>
</dbReference>
<dbReference type="InterPro" id="IPR009078">
    <property type="entry name" value="Ferritin-like_SF"/>
</dbReference>
<gene>
    <name evidence="2" type="ORF">DDE18_09970</name>
</gene>
<sequence>MSALDALQTTLAAEHAAVFLYGLYGGRTSQSADPGLYAAVEAGYRAHRARRDQLRLAIADLGGEPVAAAATYEVPRNLVVATRIKRAALETERACQETYAAQVAQTVGGLRRWAATALAEAALQALAVGGRPEPFPGAPELG</sequence>
<dbReference type="InterPro" id="IPR029447">
    <property type="entry name" value="DUF4439"/>
</dbReference>
<dbReference type="RefSeq" id="WP_116572117.1">
    <property type="nucleotide sequence ID" value="NZ_QDGZ01000004.1"/>
</dbReference>
<name>A0A2T8FAI0_9ACTN</name>
<dbReference type="AlphaFoldDB" id="A0A2T8FAI0"/>
<evidence type="ECO:0000313" key="2">
    <source>
        <dbReference type="EMBL" id="PVG82685.1"/>
    </source>
</evidence>
<dbReference type="EMBL" id="QDGZ01000004">
    <property type="protein sequence ID" value="PVG82685.1"/>
    <property type="molecule type" value="Genomic_DNA"/>
</dbReference>
<accession>A0A2T8FAI0</accession>